<evidence type="ECO:0000313" key="1">
    <source>
        <dbReference type="EMBL" id="NIF24693.1"/>
    </source>
</evidence>
<gene>
    <name evidence="1" type="ORF">F3J40_24270</name>
</gene>
<dbReference type="EMBL" id="VWXF01000019">
    <property type="protein sequence ID" value="NIF24693.1"/>
    <property type="molecule type" value="Genomic_DNA"/>
</dbReference>
<protein>
    <submittedName>
        <fullName evidence="1">Elongation factor tu</fullName>
    </submittedName>
</protein>
<dbReference type="Proteomes" id="UP001515683">
    <property type="component" value="Unassembled WGS sequence"/>
</dbReference>
<evidence type="ECO:0000313" key="2">
    <source>
        <dbReference type="Proteomes" id="UP001515683"/>
    </source>
</evidence>
<keyword evidence="1" id="KW-0251">Elongation factor</keyword>
<comment type="caution">
    <text evidence="1">The sequence shown here is derived from an EMBL/GenBank/DDBJ whole genome shotgun (WGS) entry which is preliminary data.</text>
</comment>
<sequence>MTITIDAMHMERASFDALFARCHIEPGSSVILGHNHC</sequence>
<name>A0ABX0RKL2_9GAMM</name>
<reference evidence="1 2" key="1">
    <citation type="journal article" date="2019" name="bioRxiv">
        <title>Bacteria contribute to plant secondary compound degradation in a generalist herbivore system.</title>
        <authorList>
            <person name="Francoeur C.B."/>
            <person name="Khadempour L."/>
            <person name="Moreira-Soto R.D."/>
            <person name="Gotting K."/>
            <person name="Book A.J."/>
            <person name="Pinto-Tomas A.A."/>
            <person name="Keefover-Ring K."/>
            <person name="Currie C.R."/>
        </authorList>
    </citation>
    <scope>NUCLEOTIDE SEQUENCE [LARGE SCALE GENOMIC DNA]</scope>
    <source>
        <strain evidence="1">Acro-835</strain>
    </source>
</reference>
<keyword evidence="1" id="KW-0648">Protein biosynthesis</keyword>
<organism evidence="1 2">
    <name type="scientific">Candidatus Pantoea multigeneris</name>
    <dbReference type="NCBI Taxonomy" id="2608357"/>
    <lineage>
        <taxon>Bacteria</taxon>
        <taxon>Pseudomonadati</taxon>
        <taxon>Pseudomonadota</taxon>
        <taxon>Gammaproteobacteria</taxon>
        <taxon>Enterobacterales</taxon>
        <taxon>Erwiniaceae</taxon>
        <taxon>Pantoea</taxon>
    </lineage>
</organism>
<dbReference type="GO" id="GO:0003746">
    <property type="term" value="F:translation elongation factor activity"/>
    <property type="evidence" value="ECO:0007669"/>
    <property type="project" value="UniProtKB-KW"/>
</dbReference>
<proteinExistence type="predicted"/>
<accession>A0ABX0RKL2</accession>
<keyword evidence="2" id="KW-1185">Reference proteome</keyword>